<accession>A0A2V5JUB3</accession>
<feature type="transmembrane region" description="Helical" evidence="1">
    <location>
        <begin position="45"/>
        <end position="65"/>
    </location>
</feature>
<keyword evidence="1" id="KW-1133">Transmembrane helix</keyword>
<organism evidence="2 3">
    <name type="scientific">Paenibacillus flagellatus</name>
    <dbReference type="NCBI Taxonomy" id="2211139"/>
    <lineage>
        <taxon>Bacteria</taxon>
        <taxon>Bacillati</taxon>
        <taxon>Bacillota</taxon>
        <taxon>Bacilli</taxon>
        <taxon>Bacillales</taxon>
        <taxon>Paenibacillaceae</taxon>
        <taxon>Paenibacillus</taxon>
    </lineage>
</organism>
<keyword evidence="1" id="KW-0812">Transmembrane</keyword>
<protein>
    <submittedName>
        <fullName evidence="2">Uncharacterized protein</fullName>
    </submittedName>
</protein>
<gene>
    <name evidence="2" type="ORF">DLM86_31665</name>
</gene>
<comment type="caution">
    <text evidence="2">The sequence shown here is derived from an EMBL/GenBank/DDBJ whole genome shotgun (WGS) entry which is preliminary data.</text>
</comment>
<sequence length="98" mass="11082">MMLSWTNTILPKIWSPFYVFNAQYFRNSGLFTFLKSTLSQSRIKSIELASILLLILSSLIFAVGIPSRMTTDPSIGSLTINAIKQDFQMAIGNWFKQA</sequence>
<evidence type="ECO:0000313" key="3">
    <source>
        <dbReference type="Proteomes" id="UP000247476"/>
    </source>
</evidence>
<dbReference type="AlphaFoldDB" id="A0A2V5JUB3"/>
<evidence type="ECO:0000313" key="2">
    <source>
        <dbReference type="EMBL" id="PYI49921.1"/>
    </source>
</evidence>
<keyword evidence="3" id="KW-1185">Reference proteome</keyword>
<reference evidence="2 3" key="1">
    <citation type="submission" date="2018-05" db="EMBL/GenBank/DDBJ databases">
        <title>Paenibacillus flagellatus sp. nov., isolated from selenium mineral soil.</title>
        <authorList>
            <person name="Dai X."/>
        </authorList>
    </citation>
    <scope>NUCLEOTIDE SEQUENCE [LARGE SCALE GENOMIC DNA]</scope>
    <source>
        <strain evidence="2 3">DXL2</strain>
    </source>
</reference>
<dbReference type="Proteomes" id="UP000247476">
    <property type="component" value="Unassembled WGS sequence"/>
</dbReference>
<proteinExistence type="predicted"/>
<dbReference type="EMBL" id="QJVJ01000037">
    <property type="protein sequence ID" value="PYI49921.1"/>
    <property type="molecule type" value="Genomic_DNA"/>
</dbReference>
<keyword evidence="1" id="KW-0472">Membrane</keyword>
<evidence type="ECO:0000256" key="1">
    <source>
        <dbReference type="SAM" id="Phobius"/>
    </source>
</evidence>
<name>A0A2V5JUB3_9BACL</name>